<dbReference type="Proteomes" id="UP001233999">
    <property type="component" value="Unassembled WGS sequence"/>
</dbReference>
<comment type="caution">
    <text evidence="1">The sequence shown here is derived from an EMBL/GenBank/DDBJ whole genome shotgun (WGS) entry which is preliminary data.</text>
</comment>
<feature type="non-terminal residue" evidence="1">
    <location>
        <position position="54"/>
    </location>
</feature>
<name>A0AAD8A146_DIPPU</name>
<reference evidence="1" key="1">
    <citation type="journal article" date="2023" name="IScience">
        <title>Live-bearing cockroach genome reveals convergent evolutionary mechanisms linked to viviparity in insects and beyond.</title>
        <authorList>
            <person name="Fouks B."/>
            <person name="Harrison M.C."/>
            <person name="Mikhailova A.A."/>
            <person name="Marchal E."/>
            <person name="English S."/>
            <person name="Carruthers M."/>
            <person name="Jennings E.C."/>
            <person name="Chiamaka E.L."/>
            <person name="Frigard R.A."/>
            <person name="Pippel M."/>
            <person name="Attardo G.M."/>
            <person name="Benoit J.B."/>
            <person name="Bornberg-Bauer E."/>
            <person name="Tobe S.S."/>
        </authorList>
    </citation>
    <scope>NUCLEOTIDE SEQUENCE</scope>
    <source>
        <strain evidence="1">Stay&amp;Tobe</strain>
    </source>
</reference>
<evidence type="ECO:0000313" key="2">
    <source>
        <dbReference type="Proteomes" id="UP001233999"/>
    </source>
</evidence>
<organism evidence="1 2">
    <name type="scientific">Diploptera punctata</name>
    <name type="common">Pacific beetle cockroach</name>
    <dbReference type="NCBI Taxonomy" id="6984"/>
    <lineage>
        <taxon>Eukaryota</taxon>
        <taxon>Metazoa</taxon>
        <taxon>Ecdysozoa</taxon>
        <taxon>Arthropoda</taxon>
        <taxon>Hexapoda</taxon>
        <taxon>Insecta</taxon>
        <taxon>Pterygota</taxon>
        <taxon>Neoptera</taxon>
        <taxon>Polyneoptera</taxon>
        <taxon>Dictyoptera</taxon>
        <taxon>Blattodea</taxon>
        <taxon>Blaberoidea</taxon>
        <taxon>Blaberidae</taxon>
        <taxon>Diplopterinae</taxon>
        <taxon>Diploptera</taxon>
    </lineage>
</organism>
<proteinExistence type="predicted"/>
<accession>A0AAD8A146</accession>
<reference evidence="1" key="2">
    <citation type="submission" date="2023-05" db="EMBL/GenBank/DDBJ databases">
        <authorList>
            <person name="Fouks B."/>
        </authorList>
    </citation>
    <scope>NUCLEOTIDE SEQUENCE</scope>
    <source>
        <strain evidence="1">Stay&amp;Tobe</strain>
        <tissue evidence="1">Testes</tissue>
    </source>
</reference>
<feature type="non-terminal residue" evidence="1">
    <location>
        <position position="1"/>
    </location>
</feature>
<dbReference type="EMBL" id="JASPKZ010004216">
    <property type="protein sequence ID" value="KAJ9590452.1"/>
    <property type="molecule type" value="Genomic_DNA"/>
</dbReference>
<evidence type="ECO:0000313" key="1">
    <source>
        <dbReference type="EMBL" id="KAJ9590452.1"/>
    </source>
</evidence>
<sequence>AYLLYRTSKPLSCSMPKLPPKTEQVLHCNHRPAFGQNYYGWIYIYIYIYIHTPG</sequence>
<dbReference type="AlphaFoldDB" id="A0AAD8A146"/>
<gene>
    <name evidence="1" type="ORF">L9F63_016539</name>
</gene>
<keyword evidence="2" id="KW-1185">Reference proteome</keyword>
<protein>
    <submittedName>
        <fullName evidence="1">Uncharacterized protein</fullName>
    </submittedName>
</protein>